<accession>A0AAW5E956</accession>
<dbReference type="GO" id="GO:0006935">
    <property type="term" value="P:chemotaxis"/>
    <property type="evidence" value="ECO:0007669"/>
    <property type="project" value="InterPro"/>
</dbReference>
<dbReference type="PANTHER" id="PTHR47233:SF3">
    <property type="entry name" value="CHEMOTAXIS PROTEIN CHEV"/>
    <property type="match status" value="1"/>
</dbReference>
<protein>
    <submittedName>
        <fullName evidence="4">Chemotaxis protein</fullName>
    </submittedName>
</protein>
<dbReference type="Proteomes" id="UP001431131">
    <property type="component" value="Unassembled WGS sequence"/>
</dbReference>
<dbReference type="EMBL" id="JAKTTI010000054">
    <property type="protein sequence ID" value="MCH1627770.1"/>
    <property type="molecule type" value="Genomic_DNA"/>
</dbReference>
<sequence length="292" mass="33248">MNQNNILLESGTNELEIVEFSVGNSQFGINVIKVREIIVSQPVYTIPHSHPYLEGVTQLRGEVLPVIDLAAALNLQRTNNADNDKFIVTEFNKMKVIFHVHDVSLIRRISWGDIEKPTTLHNSEEYSVTGVIKLESHMILLLDFEKIIVDISPKSGLYESKMDFKKREESNKKIVIAEDSLLIQKLLKDTLVQAGYTNVTFFSNGKEALDFFEEKENIEVDLVITDIEMPQMDGHHFTKRLKESDRFKDIPVVIFSSLITDDLRYKGEMVGADAQVSKPELSELVEIIDRLA</sequence>
<dbReference type="PANTHER" id="PTHR47233">
    <property type="entry name" value="CHEMOTAXIS PROTEIN CHEV"/>
    <property type="match status" value="1"/>
</dbReference>
<dbReference type="Pfam" id="PF01584">
    <property type="entry name" value="CheW"/>
    <property type="match status" value="1"/>
</dbReference>
<feature type="modified residue" description="4-aspartylphosphate" evidence="1">
    <location>
        <position position="226"/>
    </location>
</feature>
<dbReference type="InterPro" id="IPR011006">
    <property type="entry name" value="CheY-like_superfamily"/>
</dbReference>
<dbReference type="SMART" id="SM00260">
    <property type="entry name" value="CheW"/>
    <property type="match status" value="1"/>
</dbReference>
<evidence type="ECO:0000259" key="3">
    <source>
        <dbReference type="PROSITE" id="PS50851"/>
    </source>
</evidence>
<dbReference type="Gene3D" id="2.40.50.180">
    <property type="entry name" value="CheA-289, Domain 4"/>
    <property type="match status" value="1"/>
</dbReference>
<gene>
    <name evidence="4" type="ORF">MJG50_20755</name>
</gene>
<dbReference type="InterPro" id="IPR001789">
    <property type="entry name" value="Sig_transdc_resp-reg_receiver"/>
</dbReference>
<dbReference type="SUPFAM" id="SSF50341">
    <property type="entry name" value="CheW-like"/>
    <property type="match status" value="1"/>
</dbReference>
<dbReference type="Gene3D" id="3.40.50.2300">
    <property type="match status" value="1"/>
</dbReference>
<dbReference type="InterPro" id="IPR024181">
    <property type="entry name" value="Chemotax_regulator_CheV"/>
</dbReference>
<dbReference type="Gene3D" id="2.30.30.40">
    <property type="entry name" value="SH3 Domains"/>
    <property type="match status" value="1"/>
</dbReference>
<dbReference type="PROSITE" id="PS50110">
    <property type="entry name" value="RESPONSE_REGULATORY"/>
    <property type="match status" value="1"/>
</dbReference>
<dbReference type="AlphaFoldDB" id="A0AAW5E956"/>
<evidence type="ECO:0000313" key="4">
    <source>
        <dbReference type="EMBL" id="MCH1627770.1"/>
    </source>
</evidence>
<feature type="domain" description="Response regulatory" evidence="2">
    <location>
        <begin position="173"/>
        <end position="292"/>
    </location>
</feature>
<evidence type="ECO:0000256" key="1">
    <source>
        <dbReference type="PROSITE-ProRule" id="PRU00169"/>
    </source>
</evidence>
<organism evidence="4 5">
    <name type="scientific">Fredinandcohnia quinoae</name>
    <dbReference type="NCBI Taxonomy" id="2918902"/>
    <lineage>
        <taxon>Bacteria</taxon>
        <taxon>Bacillati</taxon>
        <taxon>Bacillota</taxon>
        <taxon>Bacilli</taxon>
        <taxon>Bacillales</taxon>
        <taxon>Bacillaceae</taxon>
        <taxon>Fredinandcohnia</taxon>
    </lineage>
</organism>
<name>A0AAW5E956_9BACI</name>
<dbReference type="SMART" id="SM00448">
    <property type="entry name" value="REC"/>
    <property type="match status" value="1"/>
</dbReference>
<dbReference type="Pfam" id="PF00072">
    <property type="entry name" value="Response_reg"/>
    <property type="match status" value="1"/>
</dbReference>
<dbReference type="GO" id="GO:0000160">
    <property type="term" value="P:phosphorelay signal transduction system"/>
    <property type="evidence" value="ECO:0007669"/>
    <property type="project" value="InterPro"/>
</dbReference>
<feature type="domain" description="CheW-like" evidence="3">
    <location>
        <begin position="14"/>
        <end position="153"/>
    </location>
</feature>
<proteinExistence type="predicted"/>
<dbReference type="SUPFAM" id="SSF52172">
    <property type="entry name" value="CheY-like"/>
    <property type="match status" value="1"/>
</dbReference>
<evidence type="ECO:0000313" key="5">
    <source>
        <dbReference type="Proteomes" id="UP001431131"/>
    </source>
</evidence>
<dbReference type="PIRSF" id="PIRSF002867">
    <property type="entry name" value="CheV"/>
    <property type="match status" value="1"/>
</dbReference>
<dbReference type="PROSITE" id="PS50851">
    <property type="entry name" value="CHEW"/>
    <property type="match status" value="1"/>
</dbReference>
<dbReference type="InterPro" id="IPR002545">
    <property type="entry name" value="CheW-lke_dom"/>
</dbReference>
<evidence type="ECO:0000259" key="2">
    <source>
        <dbReference type="PROSITE" id="PS50110"/>
    </source>
</evidence>
<dbReference type="RefSeq" id="WP_240257689.1">
    <property type="nucleotide sequence ID" value="NZ_JAKTTI010000054.1"/>
</dbReference>
<reference evidence="4" key="1">
    <citation type="submission" date="2022-02" db="EMBL/GenBank/DDBJ databases">
        <title>Fredinandcohnia quinoae sp. nov. isolated from Chenopodium quinoa seeds.</title>
        <authorList>
            <person name="Saati-Santamaria Z."/>
            <person name="Flores-Felix J.D."/>
            <person name="Igual J.M."/>
            <person name="Velazquez E."/>
            <person name="Garcia-Fraile P."/>
            <person name="Martinez-Molina E."/>
        </authorList>
    </citation>
    <scope>NUCLEOTIDE SEQUENCE</scope>
    <source>
        <strain evidence="4">SECRCQ15</strain>
    </source>
</reference>
<keyword evidence="1" id="KW-0597">Phosphoprotein</keyword>
<comment type="caution">
    <text evidence="4">The sequence shown here is derived from an EMBL/GenBank/DDBJ whole genome shotgun (WGS) entry which is preliminary data.</text>
</comment>
<keyword evidence="5" id="KW-1185">Reference proteome</keyword>
<dbReference type="InterPro" id="IPR036061">
    <property type="entry name" value="CheW-like_dom_sf"/>
</dbReference>